<proteinExistence type="predicted"/>
<reference evidence="1" key="1">
    <citation type="submission" date="2014-11" db="EMBL/GenBank/DDBJ databases">
        <authorList>
            <person name="Amaro Gonzalez C."/>
        </authorList>
    </citation>
    <scope>NUCLEOTIDE SEQUENCE</scope>
</reference>
<accession>A0A0E9X2A7</accession>
<dbReference type="EMBL" id="GBXM01011971">
    <property type="protein sequence ID" value="JAH96606.1"/>
    <property type="molecule type" value="Transcribed_RNA"/>
</dbReference>
<organism evidence="1">
    <name type="scientific">Anguilla anguilla</name>
    <name type="common">European freshwater eel</name>
    <name type="synonym">Muraena anguilla</name>
    <dbReference type="NCBI Taxonomy" id="7936"/>
    <lineage>
        <taxon>Eukaryota</taxon>
        <taxon>Metazoa</taxon>
        <taxon>Chordata</taxon>
        <taxon>Craniata</taxon>
        <taxon>Vertebrata</taxon>
        <taxon>Euteleostomi</taxon>
        <taxon>Actinopterygii</taxon>
        <taxon>Neopterygii</taxon>
        <taxon>Teleostei</taxon>
        <taxon>Anguilliformes</taxon>
        <taxon>Anguillidae</taxon>
        <taxon>Anguilla</taxon>
    </lineage>
</organism>
<dbReference type="AlphaFoldDB" id="A0A0E9X2A7"/>
<protein>
    <submittedName>
        <fullName evidence="1">Uncharacterized protein</fullName>
    </submittedName>
</protein>
<reference evidence="1" key="2">
    <citation type="journal article" date="2015" name="Fish Shellfish Immunol.">
        <title>Early steps in the European eel (Anguilla anguilla)-Vibrio vulnificus interaction in the gills: Role of the RtxA13 toxin.</title>
        <authorList>
            <person name="Callol A."/>
            <person name="Pajuelo D."/>
            <person name="Ebbesson L."/>
            <person name="Teles M."/>
            <person name="MacKenzie S."/>
            <person name="Amaro C."/>
        </authorList>
    </citation>
    <scope>NUCLEOTIDE SEQUENCE</scope>
</reference>
<evidence type="ECO:0000313" key="1">
    <source>
        <dbReference type="EMBL" id="JAH96606.1"/>
    </source>
</evidence>
<name>A0A0E9X2A7_ANGAN</name>
<sequence length="82" mass="9462">MKFPGGHSERETDTNINWYLENQRRKHDLISFIKIGVNLVHGGSIFKAQHKARLLIDSKKATSKNTFQKGWKLKRSVVRTGL</sequence>